<accession>A0A8G0PFB6</accession>
<feature type="compositionally biased region" description="Basic and acidic residues" evidence="1">
    <location>
        <begin position="32"/>
        <end position="43"/>
    </location>
</feature>
<dbReference type="Proteomes" id="UP000826661">
    <property type="component" value="Chromosome IV"/>
</dbReference>
<proteinExistence type="predicted"/>
<name>A0A8G0PFB6_9HYPO</name>
<reference evidence="2 3" key="1">
    <citation type="journal article" date="2021" name="BMC Genomics">
        <title>Telomere-to-telomere genome assembly of asparaginase-producing Trichoderma simmonsii.</title>
        <authorList>
            <person name="Chung D."/>
            <person name="Kwon Y.M."/>
            <person name="Yang Y."/>
        </authorList>
    </citation>
    <scope>NUCLEOTIDE SEQUENCE [LARGE SCALE GENOMIC DNA]</scope>
    <source>
        <strain evidence="2 3">GH-Sj1</strain>
    </source>
</reference>
<dbReference type="EMBL" id="CP075867">
    <property type="protein sequence ID" value="QYT00546.1"/>
    <property type="molecule type" value="Genomic_DNA"/>
</dbReference>
<organism evidence="2 3">
    <name type="scientific">Trichoderma simmonsii</name>
    <dbReference type="NCBI Taxonomy" id="1491479"/>
    <lineage>
        <taxon>Eukaryota</taxon>
        <taxon>Fungi</taxon>
        <taxon>Dikarya</taxon>
        <taxon>Ascomycota</taxon>
        <taxon>Pezizomycotina</taxon>
        <taxon>Sordariomycetes</taxon>
        <taxon>Hypocreomycetidae</taxon>
        <taxon>Hypocreales</taxon>
        <taxon>Hypocreaceae</taxon>
        <taxon>Trichoderma</taxon>
    </lineage>
</organism>
<dbReference type="AlphaFoldDB" id="A0A8G0PFB6"/>
<keyword evidence="3" id="KW-1185">Reference proteome</keyword>
<evidence type="ECO:0000256" key="1">
    <source>
        <dbReference type="SAM" id="MobiDB-lite"/>
    </source>
</evidence>
<sequence>MGHDFLAPSVTFCQLPGSGSSRFFGMPGENSLNRESRQGEQSEGRQTAPGLSMRRTRCQVREYRLLVRRIALQIGDSDGVLHCAKLEPWMVQAGSRDGARLLISAYNSI</sequence>
<protein>
    <submittedName>
        <fullName evidence="2">Uncharacterized protein</fullName>
    </submittedName>
</protein>
<evidence type="ECO:0000313" key="2">
    <source>
        <dbReference type="EMBL" id="QYT00546.1"/>
    </source>
</evidence>
<feature type="region of interest" description="Disordered" evidence="1">
    <location>
        <begin position="16"/>
        <end position="53"/>
    </location>
</feature>
<gene>
    <name evidence="2" type="ORF">H0G86_007627</name>
</gene>
<evidence type="ECO:0000313" key="3">
    <source>
        <dbReference type="Proteomes" id="UP000826661"/>
    </source>
</evidence>